<dbReference type="Pfam" id="PF00254">
    <property type="entry name" value="FKBP_C"/>
    <property type="match status" value="1"/>
</dbReference>
<evidence type="ECO:0000256" key="7">
    <source>
        <dbReference type="ARBA" id="ARBA00022946"/>
    </source>
</evidence>
<dbReference type="InterPro" id="IPR001179">
    <property type="entry name" value="PPIase_FKBP_dom"/>
</dbReference>
<organism evidence="13 14">
    <name type="scientific">Solanum commersonii</name>
    <name type="common">Commerson's wild potato</name>
    <name type="synonym">Commerson's nightshade</name>
    <dbReference type="NCBI Taxonomy" id="4109"/>
    <lineage>
        <taxon>Eukaryota</taxon>
        <taxon>Viridiplantae</taxon>
        <taxon>Streptophyta</taxon>
        <taxon>Embryophyta</taxon>
        <taxon>Tracheophyta</taxon>
        <taxon>Spermatophyta</taxon>
        <taxon>Magnoliopsida</taxon>
        <taxon>eudicotyledons</taxon>
        <taxon>Gunneridae</taxon>
        <taxon>Pentapetalae</taxon>
        <taxon>asterids</taxon>
        <taxon>lamiids</taxon>
        <taxon>Solanales</taxon>
        <taxon>Solanaceae</taxon>
        <taxon>Solanoideae</taxon>
        <taxon>Solaneae</taxon>
        <taxon>Solanum</taxon>
    </lineage>
</organism>
<evidence type="ECO:0000256" key="6">
    <source>
        <dbReference type="ARBA" id="ARBA00022640"/>
    </source>
</evidence>
<keyword evidence="10" id="KW-1015">Disulfide bond</keyword>
<dbReference type="EMBL" id="JACXVP010000004">
    <property type="protein sequence ID" value="KAG5611632.1"/>
    <property type="molecule type" value="Genomic_DNA"/>
</dbReference>
<evidence type="ECO:0000256" key="3">
    <source>
        <dbReference type="ARBA" id="ARBA00006577"/>
    </source>
</evidence>
<evidence type="ECO:0000256" key="8">
    <source>
        <dbReference type="ARBA" id="ARBA00023078"/>
    </source>
</evidence>
<dbReference type="PANTHER" id="PTHR47833">
    <property type="entry name" value="PHOTOSYNTHETIC NDH SUBUNIT OF LUMENAL LOCATION 4, CHLOROPLASTIC"/>
    <property type="match status" value="1"/>
</dbReference>
<feature type="domain" description="PPIase FKBP-type" evidence="12">
    <location>
        <begin position="104"/>
        <end position="207"/>
    </location>
</feature>
<accession>A0A9J5ZIE4</accession>
<dbReference type="GO" id="GO:0003755">
    <property type="term" value="F:peptidyl-prolyl cis-trans isomerase activity"/>
    <property type="evidence" value="ECO:0007669"/>
    <property type="project" value="UniProtKB-KW"/>
</dbReference>
<dbReference type="OrthoDB" id="1902587at2759"/>
<proteinExistence type="inferred from homology"/>
<dbReference type="SUPFAM" id="SSF54534">
    <property type="entry name" value="FKBP-like"/>
    <property type="match status" value="1"/>
</dbReference>
<dbReference type="AlphaFoldDB" id="A0A9J5ZIE4"/>
<protein>
    <recommendedName>
        <fullName evidence="4 11">peptidylprolyl isomerase</fullName>
        <ecNumber evidence="4 11">5.2.1.8</ecNumber>
    </recommendedName>
</protein>
<dbReference type="Gene3D" id="3.10.50.40">
    <property type="match status" value="1"/>
</dbReference>
<keyword evidence="6" id="KW-0934">Plastid</keyword>
<comment type="caution">
    <text evidence="13">The sequence shown here is derived from an EMBL/GenBank/DDBJ whole genome shotgun (WGS) entry which is preliminary data.</text>
</comment>
<evidence type="ECO:0000259" key="12">
    <source>
        <dbReference type="PROSITE" id="PS50059"/>
    </source>
</evidence>
<evidence type="ECO:0000256" key="1">
    <source>
        <dbReference type="ARBA" id="ARBA00000971"/>
    </source>
</evidence>
<comment type="catalytic activity">
    <reaction evidence="1 11">
        <text>[protein]-peptidylproline (omega=180) = [protein]-peptidylproline (omega=0)</text>
        <dbReference type="Rhea" id="RHEA:16237"/>
        <dbReference type="Rhea" id="RHEA-COMP:10747"/>
        <dbReference type="Rhea" id="RHEA-COMP:10748"/>
        <dbReference type="ChEBI" id="CHEBI:83833"/>
        <dbReference type="ChEBI" id="CHEBI:83834"/>
        <dbReference type="EC" id="5.2.1.8"/>
    </reaction>
</comment>
<evidence type="ECO:0000256" key="5">
    <source>
        <dbReference type="ARBA" id="ARBA00022528"/>
    </source>
</evidence>
<evidence type="ECO:0000256" key="2">
    <source>
        <dbReference type="ARBA" id="ARBA00004456"/>
    </source>
</evidence>
<keyword evidence="5" id="KW-0150">Chloroplast</keyword>
<evidence type="ECO:0000313" key="14">
    <source>
        <dbReference type="Proteomes" id="UP000824120"/>
    </source>
</evidence>
<evidence type="ECO:0000256" key="4">
    <source>
        <dbReference type="ARBA" id="ARBA00013194"/>
    </source>
</evidence>
<comment type="similarity">
    <text evidence="3">Belongs to the FKBP-type PPIase family.</text>
</comment>
<evidence type="ECO:0000256" key="10">
    <source>
        <dbReference type="ARBA" id="ARBA00023157"/>
    </source>
</evidence>
<evidence type="ECO:0000256" key="9">
    <source>
        <dbReference type="ARBA" id="ARBA00023110"/>
    </source>
</evidence>
<sequence length="247" mass="27020">MAVSSLSFTLPKLQTFTPKPTIAATFKASSSHESTPFINQKQIFQMGVGILAASIVASAPLNADATRIEYYATTAEPTCEFNFVRSGLGYCDIAVGSGEEAPYNKLVNIHYTARFADGIVFDSSYKRGRALTMRLGMGKVIKGLDQGILGGEGVPPMLVGGKRKLQIPPHLAYGPEPAGCFSGYHWPCEAVKDSSTQFHCVTHLTFFISETAIFLEMQHLYMTSNSLNYTLETGKCDMMRNLKLKHN</sequence>
<dbReference type="InterPro" id="IPR044183">
    <property type="entry name" value="PNSL4/FKBP13-like"/>
</dbReference>
<dbReference type="FunFam" id="3.10.50.40:FF:000032">
    <property type="entry name" value="Peptidylprolyl isomerase"/>
    <property type="match status" value="1"/>
</dbReference>
<dbReference type="GO" id="GO:0009543">
    <property type="term" value="C:chloroplast thylakoid lumen"/>
    <property type="evidence" value="ECO:0007669"/>
    <property type="project" value="UniProtKB-SubCell"/>
</dbReference>
<name>A0A9J5ZIE4_SOLCO</name>
<evidence type="ECO:0000313" key="13">
    <source>
        <dbReference type="EMBL" id="KAG5611632.1"/>
    </source>
</evidence>
<dbReference type="PROSITE" id="PS50059">
    <property type="entry name" value="FKBP_PPIASE"/>
    <property type="match status" value="1"/>
</dbReference>
<keyword evidence="11" id="KW-0413">Isomerase</keyword>
<dbReference type="InterPro" id="IPR046357">
    <property type="entry name" value="PPIase_dom_sf"/>
</dbReference>
<dbReference type="PANTHER" id="PTHR47833:SF1">
    <property type="entry name" value="PHOTOSYNTHETIC NDH SUBUNIT OF LUMENAL LOCATION 4, CHLOROPLASTIC"/>
    <property type="match status" value="1"/>
</dbReference>
<comment type="subcellular location">
    <subcellularLocation>
        <location evidence="2">Plastid</location>
        <location evidence="2">Chloroplast thylakoid lumen</location>
    </subcellularLocation>
</comment>
<keyword evidence="8" id="KW-0793">Thylakoid</keyword>
<keyword evidence="9 11" id="KW-0697">Rotamase</keyword>
<keyword evidence="7" id="KW-0809">Transit peptide</keyword>
<reference evidence="13 14" key="1">
    <citation type="submission" date="2020-09" db="EMBL/GenBank/DDBJ databases">
        <title>De no assembly of potato wild relative species, Solanum commersonii.</title>
        <authorList>
            <person name="Cho K."/>
        </authorList>
    </citation>
    <scope>NUCLEOTIDE SEQUENCE [LARGE SCALE GENOMIC DNA]</scope>
    <source>
        <strain evidence="13">LZ3.2</strain>
        <tissue evidence="13">Leaf</tissue>
    </source>
</reference>
<keyword evidence="14" id="KW-1185">Reference proteome</keyword>
<gene>
    <name evidence="13" type="ORF">H5410_022913</name>
</gene>
<dbReference type="EC" id="5.2.1.8" evidence="4 11"/>
<dbReference type="Proteomes" id="UP000824120">
    <property type="component" value="Chromosome 4"/>
</dbReference>
<evidence type="ECO:0000256" key="11">
    <source>
        <dbReference type="PROSITE-ProRule" id="PRU00277"/>
    </source>
</evidence>